<reference evidence="2" key="1">
    <citation type="journal article" date="2023" name="Int. J. Syst. Evol. Microbiol.">
        <title>Claveliimonas bilis gen. nov., sp. nov., deoxycholic acid-producing bacteria isolated from human faeces, and reclassification of Sellimonas monacensis Zenner et al. 2021 as Claveliimonas monacensis comb. nov.</title>
        <authorList>
            <person name="Hisatomi A."/>
            <person name="Kastawa N.W.E.P.G."/>
            <person name="Song I."/>
            <person name="Ohkuma M."/>
            <person name="Fukiya S."/>
            <person name="Sakamoto M."/>
        </authorList>
    </citation>
    <scope>NUCLEOTIDE SEQUENCE [LARGE SCALE GENOMIC DNA]</scope>
    <source>
        <strain evidence="2">12BBH14</strain>
    </source>
</reference>
<protein>
    <submittedName>
        <fullName evidence="1">Uncharacterized protein</fullName>
    </submittedName>
</protein>
<name>A0ABM8I2N2_9FIRM</name>
<sequence length="79" mass="9165">MPNGTGNFLLLSTTDKNPKCQTPEWENFPLTYYYNLNRAKWPEMEPEQQKKQQIFFRLTAFAGRYGGRLVFSFYGSSGG</sequence>
<proteinExistence type="predicted"/>
<evidence type="ECO:0000313" key="1">
    <source>
        <dbReference type="EMBL" id="BDZ76222.1"/>
    </source>
</evidence>
<accession>A0ABM8I2N2</accession>
<evidence type="ECO:0000313" key="2">
    <source>
        <dbReference type="Proteomes" id="UP001305815"/>
    </source>
</evidence>
<dbReference type="EMBL" id="AP027742">
    <property type="protein sequence ID" value="BDZ76222.1"/>
    <property type="molecule type" value="Genomic_DNA"/>
</dbReference>
<gene>
    <name evidence="1" type="ORF">Lac1_04050</name>
</gene>
<dbReference type="Proteomes" id="UP001305815">
    <property type="component" value="Chromosome"/>
</dbReference>
<keyword evidence="2" id="KW-1185">Reference proteome</keyword>
<organism evidence="1 2">
    <name type="scientific">Claveliimonas bilis</name>
    <dbReference type="NCBI Taxonomy" id="3028070"/>
    <lineage>
        <taxon>Bacteria</taxon>
        <taxon>Bacillati</taxon>
        <taxon>Bacillota</taxon>
        <taxon>Clostridia</taxon>
        <taxon>Lachnospirales</taxon>
        <taxon>Lachnospiraceae</taxon>
        <taxon>Claveliimonas</taxon>
    </lineage>
</organism>